<dbReference type="Proteomes" id="UP000553957">
    <property type="component" value="Unassembled WGS sequence"/>
</dbReference>
<proteinExistence type="predicted"/>
<reference evidence="3 6" key="2">
    <citation type="submission" date="2020-08" db="EMBL/GenBank/DDBJ databases">
        <title>Sequencing the genomes of 1000 actinobacteria strains.</title>
        <authorList>
            <person name="Klenk H.-P."/>
        </authorList>
    </citation>
    <scope>NUCLEOTIDE SEQUENCE [LARGE SCALE GENOMIC DNA]</scope>
    <source>
        <strain evidence="3 6">DSM 15626</strain>
    </source>
</reference>
<dbReference type="AlphaFoldDB" id="A0A7Y4KWP4"/>
<protein>
    <submittedName>
        <fullName evidence="4">Uncharacterized protein</fullName>
    </submittedName>
</protein>
<dbReference type="PROSITE" id="PS51257">
    <property type="entry name" value="PROKAR_LIPOPROTEIN"/>
    <property type="match status" value="1"/>
</dbReference>
<evidence type="ECO:0000313" key="4">
    <source>
        <dbReference type="EMBL" id="NOL39061.1"/>
    </source>
</evidence>
<feature type="signal peptide" evidence="2">
    <location>
        <begin position="1"/>
        <end position="17"/>
    </location>
</feature>
<evidence type="ECO:0000313" key="3">
    <source>
        <dbReference type="EMBL" id="MBB6568347.1"/>
    </source>
</evidence>
<keyword evidence="5" id="KW-1185">Reference proteome</keyword>
<dbReference type="Proteomes" id="UP000534306">
    <property type="component" value="Unassembled WGS sequence"/>
</dbReference>
<feature type="compositionally biased region" description="Pro residues" evidence="1">
    <location>
        <begin position="44"/>
        <end position="63"/>
    </location>
</feature>
<dbReference type="EMBL" id="JABJRC010000001">
    <property type="protein sequence ID" value="NOL39061.1"/>
    <property type="molecule type" value="Genomic_DNA"/>
</dbReference>
<dbReference type="RefSeq" id="WP_171669879.1">
    <property type="nucleotide sequence ID" value="NZ_BAAAGT010000007.1"/>
</dbReference>
<keyword evidence="2" id="KW-0732">Signal</keyword>
<gene>
    <name evidence="3" type="ORF">HNR71_003984</name>
    <name evidence="4" type="ORF">HPO96_02260</name>
</gene>
<evidence type="ECO:0000313" key="5">
    <source>
        <dbReference type="Proteomes" id="UP000534306"/>
    </source>
</evidence>
<evidence type="ECO:0000313" key="6">
    <source>
        <dbReference type="Proteomes" id="UP000553957"/>
    </source>
</evidence>
<name>A0A7Y4KWP4_9ACTN</name>
<organism evidence="4 5">
    <name type="scientific">Kribbella sandramycini</name>
    <dbReference type="NCBI Taxonomy" id="60450"/>
    <lineage>
        <taxon>Bacteria</taxon>
        <taxon>Bacillati</taxon>
        <taxon>Actinomycetota</taxon>
        <taxon>Actinomycetes</taxon>
        <taxon>Propionibacteriales</taxon>
        <taxon>Kribbellaceae</taxon>
        <taxon>Kribbella</taxon>
    </lineage>
</organism>
<sequence length="171" mass="17378">MHTSRVALLAVPLLALAACGSSEPVAQDTPTPSTPTPTVSSPTPTLPSPPSRTPKPTPKPTPTPTAKDGSDYSACRDGSCEVLLRPSTTLKFRGGALKIGKIGKFVDFTISGRSGGGSGRLAPGCVVNFRPGGTAVSCGSKLPGPAKDRPGINLRVPYVGGGRAILNLHQV</sequence>
<evidence type="ECO:0000256" key="2">
    <source>
        <dbReference type="SAM" id="SignalP"/>
    </source>
</evidence>
<comment type="caution">
    <text evidence="4">The sequence shown here is derived from an EMBL/GenBank/DDBJ whole genome shotgun (WGS) entry which is preliminary data.</text>
</comment>
<feature type="region of interest" description="Disordered" evidence="1">
    <location>
        <begin position="22"/>
        <end position="73"/>
    </location>
</feature>
<accession>A0A7Y4KWP4</accession>
<evidence type="ECO:0000256" key="1">
    <source>
        <dbReference type="SAM" id="MobiDB-lite"/>
    </source>
</evidence>
<feature type="chain" id="PRO_5038257860" evidence="2">
    <location>
        <begin position="18"/>
        <end position="171"/>
    </location>
</feature>
<reference evidence="4 5" key="1">
    <citation type="submission" date="2020-05" db="EMBL/GenBank/DDBJ databases">
        <title>Genome sequence of Kribbella sandramycini ATCC 39419.</title>
        <authorList>
            <person name="Maclea K.S."/>
            <person name="Fair J.L."/>
        </authorList>
    </citation>
    <scope>NUCLEOTIDE SEQUENCE [LARGE SCALE GENOMIC DNA]</scope>
    <source>
        <strain evidence="4 5">ATCC 39419</strain>
    </source>
</reference>
<dbReference type="EMBL" id="JACHKF010000001">
    <property type="protein sequence ID" value="MBB6568347.1"/>
    <property type="molecule type" value="Genomic_DNA"/>
</dbReference>